<feature type="region of interest" description="Disordered" evidence="1">
    <location>
        <begin position="222"/>
        <end position="249"/>
    </location>
</feature>
<gene>
    <name evidence="2" type="ORF">H2200_009456</name>
</gene>
<evidence type="ECO:0000256" key="1">
    <source>
        <dbReference type="SAM" id="MobiDB-lite"/>
    </source>
</evidence>
<dbReference type="Proteomes" id="UP001172673">
    <property type="component" value="Unassembled WGS sequence"/>
</dbReference>
<keyword evidence="3" id="KW-1185">Reference proteome</keyword>
<sequence length="375" mass="42723">MSSLTKDSTEEMPTSLLQSPRFEDRARAMHTAFAKVDAFMNSKSCAEPLTEEETQSISLSYSCMLTGLRRHLDRLHEAILQHPAFTMKGTFRNLDLHWSVSRSLSCIRELTFRLGTSQTSPRKHKEPKPVLEYPVLLYCAVMKMNATHALHNLHLIETSLLKADFRRNRFGSRVAGRKAAFAMFKHSMMQVKYMVPESCELLAHLGLDGIVKEFLTIGDGRQRPQSSVLAPAPTTSPPEPEDPATHPEQQEEQETCFICWTDATDIPVFWEPRVTHAHFRPQPANLESTGPEAIIHLGCCRAGFFHKACLFRTIKPEVVTGLPFHGRRPTCGHCQKPIPVDVHVKLIEWQTREFVRQTERYRLLMLEDQAKYSCA</sequence>
<feature type="compositionally biased region" description="Polar residues" evidence="1">
    <location>
        <begin position="1"/>
        <end position="18"/>
    </location>
</feature>
<dbReference type="EMBL" id="JAPDRK010000014">
    <property type="protein sequence ID" value="KAJ9606495.1"/>
    <property type="molecule type" value="Genomic_DNA"/>
</dbReference>
<proteinExistence type="predicted"/>
<organism evidence="2 3">
    <name type="scientific">Cladophialophora chaetospira</name>
    <dbReference type="NCBI Taxonomy" id="386627"/>
    <lineage>
        <taxon>Eukaryota</taxon>
        <taxon>Fungi</taxon>
        <taxon>Dikarya</taxon>
        <taxon>Ascomycota</taxon>
        <taxon>Pezizomycotina</taxon>
        <taxon>Eurotiomycetes</taxon>
        <taxon>Chaetothyriomycetidae</taxon>
        <taxon>Chaetothyriales</taxon>
        <taxon>Herpotrichiellaceae</taxon>
        <taxon>Cladophialophora</taxon>
    </lineage>
</organism>
<protein>
    <submittedName>
        <fullName evidence="2">Uncharacterized protein</fullName>
    </submittedName>
</protein>
<accession>A0AA38X494</accession>
<dbReference type="AlphaFoldDB" id="A0AA38X494"/>
<evidence type="ECO:0000313" key="3">
    <source>
        <dbReference type="Proteomes" id="UP001172673"/>
    </source>
</evidence>
<reference evidence="2" key="1">
    <citation type="submission" date="2022-10" db="EMBL/GenBank/DDBJ databases">
        <title>Culturing micro-colonial fungi from biological soil crusts in the Mojave desert and describing Neophaeococcomyces mojavensis, and introducing the new genera and species Taxawa tesnikishii.</title>
        <authorList>
            <person name="Kurbessoian T."/>
            <person name="Stajich J.E."/>
        </authorList>
    </citation>
    <scope>NUCLEOTIDE SEQUENCE</scope>
    <source>
        <strain evidence="2">TK_41</strain>
    </source>
</reference>
<comment type="caution">
    <text evidence="2">The sequence shown here is derived from an EMBL/GenBank/DDBJ whole genome shotgun (WGS) entry which is preliminary data.</text>
</comment>
<feature type="region of interest" description="Disordered" evidence="1">
    <location>
        <begin position="1"/>
        <end position="20"/>
    </location>
</feature>
<evidence type="ECO:0000313" key="2">
    <source>
        <dbReference type="EMBL" id="KAJ9606495.1"/>
    </source>
</evidence>
<name>A0AA38X494_9EURO</name>